<evidence type="ECO:0000313" key="3">
    <source>
        <dbReference type="Proteomes" id="UP000008076"/>
    </source>
</evidence>
<dbReference type="KEGG" id="edi:EDI_237780"/>
<proteinExistence type="predicted"/>
<dbReference type="OrthoDB" id="29948at2759"/>
<reference evidence="3" key="1">
    <citation type="submission" date="2007-12" db="EMBL/GenBank/DDBJ databases">
        <title>Annotation of Entamoeba dispar SAW760.</title>
        <authorList>
            <person name="Lorenzi H."/>
            <person name="Inman J."/>
            <person name="Schobel S."/>
            <person name="Amedeo P."/>
            <person name="Caler E."/>
        </authorList>
    </citation>
    <scope>NUCLEOTIDE SEQUENCE [LARGE SCALE GENOMIC DNA]</scope>
    <source>
        <strain evidence="3">ATCC PRA-260 / SAW760</strain>
    </source>
</reference>
<organism evidence="3">
    <name type="scientific">Entamoeba dispar (strain ATCC PRA-260 / SAW760)</name>
    <dbReference type="NCBI Taxonomy" id="370354"/>
    <lineage>
        <taxon>Eukaryota</taxon>
        <taxon>Amoebozoa</taxon>
        <taxon>Evosea</taxon>
        <taxon>Archamoebae</taxon>
        <taxon>Mastigamoebida</taxon>
        <taxon>Entamoebidae</taxon>
        <taxon>Entamoeba</taxon>
    </lineage>
</organism>
<feature type="coiled-coil region" evidence="1">
    <location>
        <begin position="469"/>
        <end position="496"/>
    </location>
</feature>
<dbReference type="OMA" id="PMITINT"/>
<evidence type="ECO:0000256" key="1">
    <source>
        <dbReference type="SAM" id="Coils"/>
    </source>
</evidence>
<gene>
    <name evidence="2" type="ORF">EDI_237780</name>
</gene>
<evidence type="ECO:0000313" key="2">
    <source>
        <dbReference type="EMBL" id="EDR29216.1"/>
    </source>
</evidence>
<keyword evidence="3" id="KW-1185">Reference proteome</keyword>
<dbReference type="AlphaFoldDB" id="B0E891"/>
<feature type="coiled-coil region" evidence="1">
    <location>
        <begin position="123"/>
        <end position="163"/>
    </location>
</feature>
<sequence>MGKKNHNKQKRRQQGKKIEDITTQIDINSYLNCIMIDPEILFITPSPYPQEIKILIFNYSDNDFNISFSNKDIGLECNNEIVQNDKCTIIEKEIICSSISNKEVNLPIVVKFISVSNKKLEFNKIFNIKIKEKEEEIKEIIDNNNTEQKIKQKENKINISIKNEEVIVIGKEIPIKIEIDNQEDIAIRIKIEEDKNQIFTLKTKKEEEIIKEKTKKIMKESFILFNKYSEGPFNIIFKIIKENTGEYIGNKKVYFESIIIYPEEETIKEEKKKEKGKIEDFQITIMNCSQNKNEKEVMIFIGNYTKEKVLVKYKEQENIKGIKIKGSFKQEMKSGEESYIIFGVIINRKEINTTIGFLFEIETNKIIEEREIKYQIQKEIDKKKEIEFPKLNNIERIETIKENKKIDSNYLIKKQKKKLEKECCLKECNWYNLSKDLNKEEKIIWIIIMIEHIKEYKGININIFNIIINENMEFTMKQIKRNERKLEEQIDQMTSFFMKPEKEIKEEEEEEIFAIGTTLLCGLIGKIPDIPYWIWDEHLEKKEEPIKIEELIIEEKYQKIGELCIQCWKGLIKYKEIQTKLKEYIKTIKINEIIEGIKKKAKEYQEKEIKRIQEAQNIFEEFNRKYPMINSLNSNDKTIITIKKFEQPIQRIQKQNNPIILQKYEKQEIAPFKEGDRIQSKNHELKKIIEETKDFILKECHGKDIKQVRFYNRKTNKISQPPFYQKPSNILITFKIDNNVFGLYINDKAKLNKSAFILTKDNYKLLSIQNQYNTQPFVFTMIKSETKLQFFGISHENLMELNNIFLITKKDYKMIIYETLINQRITCGLHKPSEYISTNINPISSIKKFIDEIIYYDIII</sequence>
<dbReference type="EMBL" id="DS548146">
    <property type="protein sequence ID" value="EDR29216.1"/>
    <property type="molecule type" value="Genomic_DNA"/>
</dbReference>
<dbReference type="GeneID" id="5879496"/>
<dbReference type="VEuPathDB" id="AmoebaDB:EDI_237780"/>
<dbReference type="Proteomes" id="UP000008076">
    <property type="component" value="Unassembled WGS sequence"/>
</dbReference>
<name>B0E891_ENTDS</name>
<keyword evidence="1" id="KW-0175">Coiled coil</keyword>
<accession>B0E891</accession>
<protein>
    <submittedName>
        <fullName evidence="2">DNA double-strand break repair Rad50 ATPase, putative</fullName>
    </submittedName>
</protein>
<dbReference type="eggNOG" id="ENOG502RE3W">
    <property type="taxonomic scope" value="Eukaryota"/>
</dbReference>
<dbReference type="RefSeq" id="XP_001734582.1">
    <property type="nucleotide sequence ID" value="XM_001734530.1"/>
</dbReference>